<dbReference type="InterPro" id="IPR001753">
    <property type="entry name" value="Enoyl-CoA_hydra/iso"/>
</dbReference>
<dbReference type="InParanoid" id="A0A078B4H0"/>
<dbReference type="OrthoDB" id="1737613at2759"/>
<reference evidence="4 5" key="1">
    <citation type="submission" date="2014-06" db="EMBL/GenBank/DDBJ databases">
        <authorList>
            <person name="Swart Estienne"/>
        </authorList>
    </citation>
    <scope>NUCLEOTIDE SEQUENCE [LARGE SCALE GENOMIC DNA]</scope>
    <source>
        <strain evidence="4 5">130c</strain>
    </source>
</reference>
<dbReference type="PANTHER" id="PTHR43684:SF1">
    <property type="entry name" value="ENOYL-COA DELTA ISOMERASE 2"/>
    <property type="match status" value="1"/>
</dbReference>
<accession>A0A078B4H0</accession>
<keyword evidence="5" id="KW-1185">Reference proteome</keyword>
<dbReference type="AlphaFoldDB" id="A0A078B4H0"/>
<organism evidence="4 5">
    <name type="scientific">Stylonychia lemnae</name>
    <name type="common">Ciliate</name>
    <dbReference type="NCBI Taxonomy" id="5949"/>
    <lineage>
        <taxon>Eukaryota</taxon>
        <taxon>Sar</taxon>
        <taxon>Alveolata</taxon>
        <taxon>Ciliophora</taxon>
        <taxon>Intramacronucleata</taxon>
        <taxon>Spirotrichea</taxon>
        <taxon>Stichotrichia</taxon>
        <taxon>Sporadotrichida</taxon>
        <taxon>Oxytrichidae</taxon>
        <taxon>Stylonychinae</taxon>
        <taxon>Stylonychia</taxon>
    </lineage>
</organism>
<dbReference type="SUPFAM" id="SSF52096">
    <property type="entry name" value="ClpP/crotonase"/>
    <property type="match status" value="1"/>
</dbReference>
<dbReference type="PANTHER" id="PTHR43684">
    <property type="match status" value="1"/>
</dbReference>
<evidence type="ECO:0000313" key="4">
    <source>
        <dbReference type="EMBL" id="CDW88117.1"/>
    </source>
</evidence>
<dbReference type="GO" id="GO:0005777">
    <property type="term" value="C:peroxisome"/>
    <property type="evidence" value="ECO:0007669"/>
    <property type="project" value="UniProtKB-SubCell"/>
</dbReference>
<name>A0A078B4H0_STYLE</name>
<proteinExistence type="predicted"/>
<evidence type="ECO:0000256" key="1">
    <source>
        <dbReference type="ARBA" id="ARBA00004275"/>
    </source>
</evidence>
<comment type="subcellular location">
    <subcellularLocation>
        <location evidence="1">Peroxisome</location>
    </subcellularLocation>
</comment>
<dbReference type="InterPro" id="IPR051053">
    <property type="entry name" value="ECH/Chromodomain_protein"/>
</dbReference>
<keyword evidence="3" id="KW-0413">Isomerase</keyword>
<sequence length="283" mass="32258">MEQNLTLPEGFQFSDGIIYGLTKEGLFHIKLHNPKQKNPITIQLNAKLQELLRYANTEEKVKVVLVYGAEGSFSSGAKVLGVSKEEILAMPLEDRIKFMVSFTLSFALLEKPLYYFIQGCAVGLMATSVAHADFAYATEDAFFFTPFVSMNLGPEDLSSYTYPQIFGRKKASELLYLDQRMTAQEALKYGHLNAIMKKEDAPNTEPIITDISKLPNLQKLLKSDPKTLQYTKKMFIQGQDIDHMRKQVTSEFYRIESKKETPEFWQNIQKFAAAIKNKDQPKL</sequence>
<dbReference type="InterPro" id="IPR029045">
    <property type="entry name" value="ClpP/crotonase-like_dom_sf"/>
</dbReference>
<dbReference type="EMBL" id="CCKQ01016235">
    <property type="protein sequence ID" value="CDW88117.1"/>
    <property type="molecule type" value="Genomic_DNA"/>
</dbReference>
<dbReference type="Gene3D" id="3.90.226.10">
    <property type="entry name" value="2-enoyl-CoA Hydratase, Chain A, domain 1"/>
    <property type="match status" value="1"/>
</dbReference>
<evidence type="ECO:0000256" key="2">
    <source>
        <dbReference type="ARBA" id="ARBA00023140"/>
    </source>
</evidence>
<protein>
    <submittedName>
        <fullName evidence="4">Enoyl-hydratase</fullName>
    </submittedName>
</protein>
<evidence type="ECO:0000256" key="3">
    <source>
        <dbReference type="ARBA" id="ARBA00023235"/>
    </source>
</evidence>
<dbReference type="CDD" id="cd06558">
    <property type="entry name" value="crotonase-like"/>
    <property type="match status" value="1"/>
</dbReference>
<gene>
    <name evidence="4" type="primary">Contig4290.g4594</name>
    <name evidence="4" type="ORF">STYLEM_17233</name>
</gene>
<dbReference type="Pfam" id="PF00378">
    <property type="entry name" value="ECH_1"/>
    <property type="match status" value="1"/>
</dbReference>
<dbReference type="GO" id="GO:0004165">
    <property type="term" value="F:delta(3)-delta(2)-enoyl-CoA isomerase activity"/>
    <property type="evidence" value="ECO:0007669"/>
    <property type="project" value="UniProtKB-ARBA"/>
</dbReference>
<dbReference type="Proteomes" id="UP000039865">
    <property type="component" value="Unassembled WGS sequence"/>
</dbReference>
<evidence type="ECO:0000313" key="5">
    <source>
        <dbReference type="Proteomes" id="UP000039865"/>
    </source>
</evidence>
<dbReference type="OMA" id="FQAIMDF"/>
<keyword evidence="2" id="KW-0576">Peroxisome</keyword>